<gene>
    <name evidence="1" type="ORF">TSACC_22687</name>
</gene>
<accession>A0A146GAK9</accession>
<evidence type="ECO:0000313" key="2">
    <source>
        <dbReference type="Proteomes" id="UP000076023"/>
    </source>
</evidence>
<keyword evidence="2" id="KW-1185">Reference proteome</keyword>
<name>A0A146GAK9_TERSA</name>
<dbReference type="STRING" id="690879.TSACC_22687"/>
<dbReference type="EMBL" id="BDCO01000002">
    <property type="protein sequence ID" value="GAT34262.1"/>
    <property type="molecule type" value="Genomic_DNA"/>
</dbReference>
<proteinExistence type="predicted"/>
<organism evidence="1 2">
    <name type="scientific">Terrimicrobium sacchariphilum</name>
    <dbReference type="NCBI Taxonomy" id="690879"/>
    <lineage>
        <taxon>Bacteria</taxon>
        <taxon>Pseudomonadati</taxon>
        <taxon>Verrucomicrobiota</taxon>
        <taxon>Terrimicrobiia</taxon>
        <taxon>Terrimicrobiales</taxon>
        <taxon>Terrimicrobiaceae</taxon>
        <taxon>Terrimicrobium</taxon>
    </lineage>
</organism>
<sequence length="135" mass="14794">MRLSPEHILKALGLPLICLAMFGLAGGHLAVFQAVAWGQMLWSYSQDTGSFMAGAEKTFSGKYPCSMCRKVAEQTQKEQKAPAIFKVDKQLEVYVVLAALSVRQPAGRDVTYFLSDFLFSTRREAPPVPVPIAAV</sequence>
<dbReference type="AlphaFoldDB" id="A0A146GAK9"/>
<dbReference type="RefSeq" id="WP_075079908.1">
    <property type="nucleotide sequence ID" value="NZ_BDCO01000002.1"/>
</dbReference>
<dbReference type="OrthoDB" id="200016at2"/>
<reference evidence="2" key="1">
    <citation type="journal article" date="2017" name="Genome Announc.">
        <title>Draft Genome Sequence of Terrimicrobium sacchariphilum NM-5T, a Facultative Anaerobic Soil Bacterium of the Class Spartobacteria.</title>
        <authorList>
            <person name="Qiu Y.L."/>
            <person name="Tourlousse D.M."/>
            <person name="Matsuura N."/>
            <person name="Ohashi A."/>
            <person name="Sekiguchi Y."/>
        </authorList>
    </citation>
    <scope>NUCLEOTIDE SEQUENCE [LARGE SCALE GENOMIC DNA]</scope>
    <source>
        <strain evidence="2">NM-5</strain>
    </source>
</reference>
<evidence type="ECO:0000313" key="1">
    <source>
        <dbReference type="EMBL" id="GAT34262.1"/>
    </source>
</evidence>
<comment type="caution">
    <text evidence="1">The sequence shown here is derived from an EMBL/GenBank/DDBJ whole genome shotgun (WGS) entry which is preliminary data.</text>
</comment>
<protein>
    <submittedName>
        <fullName evidence="1">Uncharacterized protein</fullName>
    </submittedName>
</protein>
<dbReference type="InParanoid" id="A0A146GAK9"/>
<dbReference type="Proteomes" id="UP000076023">
    <property type="component" value="Unassembled WGS sequence"/>
</dbReference>